<proteinExistence type="predicted"/>
<evidence type="ECO:0000256" key="1">
    <source>
        <dbReference type="SAM" id="MobiDB-lite"/>
    </source>
</evidence>
<keyword evidence="2" id="KW-0732">Signal</keyword>
<sequence>MHNSFLFFYLPLLKLRFLDVFCSLKKSVSSDCEMNDPVFDDFDPRLNFSKFLEEAKHRATEQETGVKWLPPQKKSKKSWKNTPFSWLKSDKRTKPLPKPGTNPHIPNTRRVHVSGPIYTRTTAIDGRSRGGRSTSGPIASLFSPSLSSEMEIPYMCLHQLTCPNTNHNYGPIYLVT</sequence>
<evidence type="ECO:0000313" key="3">
    <source>
        <dbReference type="Proteomes" id="UP000504608"/>
    </source>
</evidence>
<dbReference type="Proteomes" id="UP000504608">
    <property type="component" value="Unplaced"/>
</dbReference>
<feature type="region of interest" description="Disordered" evidence="1">
    <location>
        <begin position="87"/>
        <end position="110"/>
    </location>
</feature>
<organism evidence="3 4">
    <name type="scientific">Cucurbita maxima</name>
    <name type="common">Pumpkin</name>
    <name type="synonym">Winter squash</name>
    <dbReference type="NCBI Taxonomy" id="3661"/>
    <lineage>
        <taxon>Eukaryota</taxon>
        <taxon>Viridiplantae</taxon>
        <taxon>Streptophyta</taxon>
        <taxon>Embryophyta</taxon>
        <taxon>Tracheophyta</taxon>
        <taxon>Spermatophyta</taxon>
        <taxon>Magnoliopsida</taxon>
        <taxon>eudicotyledons</taxon>
        <taxon>Gunneridae</taxon>
        <taxon>Pentapetalae</taxon>
        <taxon>rosids</taxon>
        <taxon>fabids</taxon>
        <taxon>Cucurbitales</taxon>
        <taxon>Cucurbitaceae</taxon>
        <taxon>Cucurbiteae</taxon>
        <taxon>Cucurbita</taxon>
    </lineage>
</organism>
<evidence type="ECO:0000313" key="4">
    <source>
        <dbReference type="RefSeq" id="XP_022980730.1"/>
    </source>
</evidence>
<evidence type="ECO:0000256" key="2">
    <source>
        <dbReference type="SAM" id="SignalP"/>
    </source>
</evidence>
<dbReference type="KEGG" id="cmax:111480012"/>
<dbReference type="GeneID" id="111480012"/>
<dbReference type="OrthoDB" id="737456at2759"/>
<feature type="signal peptide" evidence="2">
    <location>
        <begin position="1"/>
        <end position="30"/>
    </location>
</feature>
<reference evidence="4" key="1">
    <citation type="submission" date="2025-08" db="UniProtKB">
        <authorList>
            <consortium name="RefSeq"/>
        </authorList>
    </citation>
    <scope>IDENTIFICATION</scope>
    <source>
        <tissue evidence="4">Young leaves</tissue>
    </source>
</reference>
<dbReference type="PANTHER" id="PTHR35488:SF4">
    <property type="entry name" value="DUF4005 DOMAIN-CONTAINING PROTEIN"/>
    <property type="match status" value="1"/>
</dbReference>
<protein>
    <submittedName>
        <fullName evidence="4">Uncharacterized protein LOC111480012</fullName>
    </submittedName>
</protein>
<gene>
    <name evidence="4" type="primary">LOC111480012</name>
</gene>
<accession>A0A6J1IXC2</accession>
<feature type="region of interest" description="Disordered" evidence="1">
    <location>
        <begin position="62"/>
        <end position="81"/>
    </location>
</feature>
<feature type="chain" id="PRO_5026766864" evidence="2">
    <location>
        <begin position="31"/>
        <end position="176"/>
    </location>
</feature>
<dbReference type="RefSeq" id="XP_022980730.1">
    <property type="nucleotide sequence ID" value="XM_023124962.1"/>
</dbReference>
<keyword evidence="3" id="KW-1185">Reference proteome</keyword>
<name>A0A6J1IXC2_CUCMA</name>
<dbReference type="AlphaFoldDB" id="A0A6J1IXC2"/>
<dbReference type="PANTHER" id="PTHR35488">
    <property type="entry name" value="OS05G0358900 PROTEIN-RELATED"/>
    <property type="match status" value="1"/>
</dbReference>